<dbReference type="EMBL" id="JAATJV010375931">
    <property type="protein sequence ID" value="MBZ3881257.1"/>
    <property type="molecule type" value="Genomic_DNA"/>
</dbReference>
<protein>
    <submittedName>
        <fullName evidence="2">Jerky protein</fullName>
    </submittedName>
</protein>
<dbReference type="Proteomes" id="UP001166674">
    <property type="component" value="Unassembled WGS sequence"/>
</dbReference>
<proteinExistence type="predicted"/>
<reference evidence="2" key="1">
    <citation type="submission" date="2020-03" db="EMBL/GenBank/DDBJ databases">
        <title>Studies in the Genomics of Life Span.</title>
        <authorList>
            <person name="Glass D."/>
        </authorList>
    </citation>
    <scope>NUCLEOTIDE SEQUENCE</scope>
    <source>
        <strain evidence="2">SUZIE</strain>
        <tissue evidence="2">Muscle</tissue>
    </source>
</reference>
<sequence>MSSSPQPVPGTPDFLVLLALPDPPRHCGSTLLGSLRILPAHMPQELLLLAPLRQVLPVPGAPLGGPPRGRVLRLPRASRKWLGSGEARAGESGVAALPADRGGPDTEETERCSTKPHNKAFAHILELAGEGPFCPGRRPLPGTGRAVEEAPAAALLTEADGDAGQVETEAGEEAESRVAWEQAAAAFQALLHFTERQPCFSSQEVGQLQALHSAFRRQLQLRAAVKLEALQDGPGGCRATAHPDLPCSSTAGDN</sequence>
<dbReference type="AlphaFoldDB" id="A0AA41N020"/>
<comment type="caution">
    <text evidence="2">The sequence shown here is derived from an EMBL/GenBank/DDBJ whole genome shotgun (WGS) entry which is preliminary data.</text>
</comment>
<gene>
    <name evidence="2" type="ORF">SUZIE_162035</name>
</gene>
<evidence type="ECO:0000313" key="2">
    <source>
        <dbReference type="EMBL" id="MBZ3881257.1"/>
    </source>
</evidence>
<feature type="region of interest" description="Disordered" evidence="1">
    <location>
        <begin position="83"/>
        <end position="115"/>
    </location>
</feature>
<keyword evidence="3" id="KW-1185">Reference proteome</keyword>
<evidence type="ECO:0000313" key="3">
    <source>
        <dbReference type="Proteomes" id="UP001166674"/>
    </source>
</evidence>
<evidence type="ECO:0000256" key="1">
    <source>
        <dbReference type="SAM" id="MobiDB-lite"/>
    </source>
</evidence>
<name>A0AA41N020_SCICA</name>
<organism evidence="2 3">
    <name type="scientific">Sciurus carolinensis</name>
    <name type="common">Eastern gray squirrel</name>
    <dbReference type="NCBI Taxonomy" id="30640"/>
    <lineage>
        <taxon>Eukaryota</taxon>
        <taxon>Metazoa</taxon>
        <taxon>Chordata</taxon>
        <taxon>Craniata</taxon>
        <taxon>Vertebrata</taxon>
        <taxon>Euteleostomi</taxon>
        <taxon>Mammalia</taxon>
        <taxon>Eutheria</taxon>
        <taxon>Euarchontoglires</taxon>
        <taxon>Glires</taxon>
        <taxon>Rodentia</taxon>
        <taxon>Sciuromorpha</taxon>
        <taxon>Sciuridae</taxon>
        <taxon>Sciurinae</taxon>
        <taxon>Sciurini</taxon>
        <taxon>Sciurus</taxon>
    </lineage>
</organism>
<accession>A0AA41N020</accession>